<evidence type="ECO:0000313" key="2">
    <source>
        <dbReference type="EMBL" id="GBO14776.1"/>
    </source>
</evidence>
<feature type="region of interest" description="Disordered" evidence="1">
    <location>
        <begin position="69"/>
        <end position="91"/>
    </location>
</feature>
<organism evidence="2 3">
    <name type="scientific">Araneus ventricosus</name>
    <name type="common">Orbweaver spider</name>
    <name type="synonym">Epeira ventricosa</name>
    <dbReference type="NCBI Taxonomy" id="182803"/>
    <lineage>
        <taxon>Eukaryota</taxon>
        <taxon>Metazoa</taxon>
        <taxon>Ecdysozoa</taxon>
        <taxon>Arthropoda</taxon>
        <taxon>Chelicerata</taxon>
        <taxon>Arachnida</taxon>
        <taxon>Araneae</taxon>
        <taxon>Araneomorphae</taxon>
        <taxon>Entelegynae</taxon>
        <taxon>Araneoidea</taxon>
        <taxon>Araneidae</taxon>
        <taxon>Araneus</taxon>
    </lineage>
</organism>
<dbReference type="EMBL" id="BGPR01038885">
    <property type="protein sequence ID" value="GBO14776.1"/>
    <property type="molecule type" value="Genomic_DNA"/>
</dbReference>
<evidence type="ECO:0000256" key="1">
    <source>
        <dbReference type="SAM" id="MobiDB-lite"/>
    </source>
</evidence>
<evidence type="ECO:0000313" key="3">
    <source>
        <dbReference type="Proteomes" id="UP000499080"/>
    </source>
</evidence>
<name>A0A4Y2USV9_ARAVE</name>
<keyword evidence="3" id="KW-1185">Reference proteome</keyword>
<protein>
    <submittedName>
        <fullName evidence="2">Uncharacterized protein</fullName>
    </submittedName>
</protein>
<accession>A0A4Y2USV9</accession>
<feature type="region of interest" description="Disordered" evidence="1">
    <location>
        <begin position="1"/>
        <end position="21"/>
    </location>
</feature>
<dbReference type="Proteomes" id="UP000499080">
    <property type="component" value="Unassembled WGS sequence"/>
</dbReference>
<gene>
    <name evidence="2" type="ORF">AVEN_124678_1</name>
</gene>
<sequence length="118" mass="13403">MLIENRNDTFSNHDQLPKKRISSQYESGITWETVRNPAEINSPYLPPHRDSNLCKGPSFIVPHLEVSGHGQMMKTTPNPAHKSPTETEDRRGQVECLDFGAGEFQVRNPIPKKNHRVS</sequence>
<proteinExistence type="predicted"/>
<reference evidence="2 3" key="1">
    <citation type="journal article" date="2019" name="Sci. Rep.">
        <title>Orb-weaving spider Araneus ventricosus genome elucidates the spidroin gene catalogue.</title>
        <authorList>
            <person name="Kono N."/>
            <person name="Nakamura H."/>
            <person name="Ohtoshi R."/>
            <person name="Moran D.A.P."/>
            <person name="Shinohara A."/>
            <person name="Yoshida Y."/>
            <person name="Fujiwara M."/>
            <person name="Mori M."/>
            <person name="Tomita M."/>
            <person name="Arakawa K."/>
        </authorList>
    </citation>
    <scope>NUCLEOTIDE SEQUENCE [LARGE SCALE GENOMIC DNA]</scope>
</reference>
<comment type="caution">
    <text evidence="2">The sequence shown here is derived from an EMBL/GenBank/DDBJ whole genome shotgun (WGS) entry which is preliminary data.</text>
</comment>
<dbReference type="AlphaFoldDB" id="A0A4Y2USV9"/>